<dbReference type="GO" id="GO:0005886">
    <property type="term" value="C:plasma membrane"/>
    <property type="evidence" value="ECO:0007669"/>
    <property type="project" value="TreeGrafter"/>
</dbReference>
<evidence type="ECO:0000256" key="16">
    <source>
        <dbReference type="SAM" id="Phobius"/>
    </source>
</evidence>
<comment type="catalytic activity">
    <reaction evidence="1">
        <text>ATP + protein L-histidine = ADP + protein N-phospho-L-histidine.</text>
        <dbReference type="EC" id="2.7.13.3"/>
    </reaction>
</comment>
<evidence type="ECO:0000256" key="2">
    <source>
        <dbReference type="ARBA" id="ARBA00004370"/>
    </source>
</evidence>
<dbReference type="Gene3D" id="3.30.565.10">
    <property type="entry name" value="Histidine kinase-like ATPase, C-terminal domain"/>
    <property type="match status" value="1"/>
</dbReference>
<dbReference type="CDD" id="cd00082">
    <property type="entry name" value="HisKA"/>
    <property type="match status" value="1"/>
</dbReference>
<dbReference type="InterPro" id="IPR035965">
    <property type="entry name" value="PAS-like_dom_sf"/>
</dbReference>
<accession>A0A926UW33</accession>
<evidence type="ECO:0000256" key="12">
    <source>
        <dbReference type="ARBA" id="ARBA00023306"/>
    </source>
</evidence>
<dbReference type="Gene3D" id="3.40.50.2300">
    <property type="match status" value="1"/>
</dbReference>
<evidence type="ECO:0000256" key="7">
    <source>
        <dbReference type="ARBA" id="ARBA00022741"/>
    </source>
</evidence>
<dbReference type="InterPro" id="IPR005467">
    <property type="entry name" value="His_kinase_dom"/>
</dbReference>
<evidence type="ECO:0000313" key="21">
    <source>
        <dbReference type="EMBL" id="MBD2152312.1"/>
    </source>
</evidence>
<comment type="subcellular location">
    <subcellularLocation>
        <location evidence="2">Membrane</location>
    </subcellularLocation>
</comment>
<dbReference type="InterPro" id="IPR003018">
    <property type="entry name" value="GAF"/>
</dbReference>
<dbReference type="InterPro" id="IPR001610">
    <property type="entry name" value="PAC"/>
</dbReference>
<dbReference type="InterPro" id="IPR000014">
    <property type="entry name" value="PAS"/>
</dbReference>
<evidence type="ECO:0000256" key="6">
    <source>
        <dbReference type="ARBA" id="ARBA00022679"/>
    </source>
</evidence>
<evidence type="ECO:0000256" key="8">
    <source>
        <dbReference type="ARBA" id="ARBA00022777"/>
    </source>
</evidence>
<evidence type="ECO:0000256" key="3">
    <source>
        <dbReference type="ARBA" id="ARBA00006402"/>
    </source>
</evidence>
<keyword evidence="6" id="KW-0808">Transferase</keyword>
<keyword evidence="10" id="KW-0902">Two-component regulatory system</keyword>
<keyword evidence="9" id="KW-0067">ATP-binding</keyword>
<dbReference type="SMART" id="SM00091">
    <property type="entry name" value="PAS"/>
    <property type="match status" value="2"/>
</dbReference>
<evidence type="ECO:0000259" key="17">
    <source>
        <dbReference type="PROSITE" id="PS50109"/>
    </source>
</evidence>
<comment type="similarity">
    <text evidence="3">In the N-terminal section; belongs to the phytochrome family.</text>
</comment>
<dbReference type="InterPro" id="IPR003661">
    <property type="entry name" value="HisK_dim/P_dom"/>
</dbReference>
<dbReference type="GO" id="GO:0000155">
    <property type="term" value="F:phosphorelay sensor kinase activity"/>
    <property type="evidence" value="ECO:0007669"/>
    <property type="project" value="InterPro"/>
</dbReference>
<dbReference type="GO" id="GO:0009927">
    <property type="term" value="F:histidine phosphotransfer kinase activity"/>
    <property type="evidence" value="ECO:0007669"/>
    <property type="project" value="TreeGrafter"/>
</dbReference>
<organism evidence="21 22">
    <name type="scientific">Pseudanabaena cinerea FACHB-1277</name>
    <dbReference type="NCBI Taxonomy" id="2949581"/>
    <lineage>
        <taxon>Bacteria</taxon>
        <taxon>Bacillati</taxon>
        <taxon>Cyanobacteriota</taxon>
        <taxon>Cyanophyceae</taxon>
        <taxon>Pseudanabaenales</taxon>
        <taxon>Pseudanabaenaceae</taxon>
        <taxon>Pseudanabaena</taxon>
        <taxon>Pseudanabaena cinerea</taxon>
    </lineage>
</organism>
<dbReference type="EMBL" id="JACJPY010000095">
    <property type="protein sequence ID" value="MBD2152312.1"/>
    <property type="molecule type" value="Genomic_DNA"/>
</dbReference>
<evidence type="ECO:0000256" key="10">
    <source>
        <dbReference type="ARBA" id="ARBA00023012"/>
    </source>
</evidence>
<keyword evidence="15" id="KW-0175">Coiled coil</keyword>
<feature type="domain" description="PAS" evidence="19">
    <location>
        <begin position="309"/>
        <end position="381"/>
    </location>
</feature>
<reference evidence="21 22" key="1">
    <citation type="journal article" date="2015" name="ISME J.">
        <title>Draft Genome Sequence of Streptomyces incarnatus NRRL8089, which Produces the Nucleoside Antibiotic Sinefungin.</title>
        <authorList>
            <person name="Oshima K."/>
            <person name="Hattori M."/>
            <person name="Shimizu H."/>
            <person name="Fukuda K."/>
            <person name="Nemoto M."/>
            <person name="Inagaki K."/>
            <person name="Tamura T."/>
        </authorList>
    </citation>
    <scope>NUCLEOTIDE SEQUENCE [LARGE SCALE GENOMIC DNA]</scope>
    <source>
        <strain evidence="21 22">FACHB-1277</strain>
    </source>
</reference>
<dbReference type="GO" id="GO:0005524">
    <property type="term" value="F:ATP binding"/>
    <property type="evidence" value="ECO:0007669"/>
    <property type="project" value="UniProtKB-KW"/>
</dbReference>
<dbReference type="Gene3D" id="3.30.450.20">
    <property type="entry name" value="PAS domain"/>
    <property type="match status" value="2"/>
</dbReference>
<dbReference type="SMART" id="SM00448">
    <property type="entry name" value="REC"/>
    <property type="match status" value="1"/>
</dbReference>
<dbReference type="InterPro" id="IPR000700">
    <property type="entry name" value="PAS-assoc_C"/>
</dbReference>
<dbReference type="RefSeq" id="WP_190352720.1">
    <property type="nucleotide sequence ID" value="NZ_JACJPY010000095.1"/>
</dbReference>
<keyword evidence="22" id="KW-1185">Reference proteome</keyword>
<evidence type="ECO:0000256" key="1">
    <source>
        <dbReference type="ARBA" id="ARBA00000085"/>
    </source>
</evidence>
<dbReference type="SMART" id="SM00387">
    <property type="entry name" value="HATPase_c"/>
    <property type="match status" value="1"/>
</dbReference>
<dbReference type="Proteomes" id="UP000631421">
    <property type="component" value="Unassembled WGS sequence"/>
</dbReference>
<evidence type="ECO:0000256" key="5">
    <source>
        <dbReference type="ARBA" id="ARBA00022553"/>
    </source>
</evidence>
<protein>
    <recommendedName>
        <fullName evidence="13">Circadian input-output histidine kinase CikA</fullName>
        <ecNumber evidence="4">2.7.13.3</ecNumber>
    </recommendedName>
</protein>
<keyword evidence="12" id="KW-0131">Cell cycle</keyword>
<feature type="coiled-coil region" evidence="15">
    <location>
        <begin position="90"/>
        <end position="124"/>
    </location>
</feature>
<dbReference type="InterPro" id="IPR004358">
    <property type="entry name" value="Sig_transdc_His_kin-like_C"/>
</dbReference>
<feature type="domain" description="Histidine kinase" evidence="17">
    <location>
        <begin position="764"/>
        <end position="991"/>
    </location>
</feature>
<evidence type="ECO:0000256" key="11">
    <source>
        <dbReference type="ARBA" id="ARBA00023136"/>
    </source>
</evidence>
<evidence type="ECO:0000256" key="4">
    <source>
        <dbReference type="ARBA" id="ARBA00012438"/>
    </source>
</evidence>
<name>A0A926UW33_9CYAN</name>
<dbReference type="PROSITE" id="PS50113">
    <property type="entry name" value="PAC"/>
    <property type="match status" value="2"/>
</dbReference>
<evidence type="ECO:0000256" key="13">
    <source>
        <dbReference type="ARBA" id="ARBA00074306"/>
    </source>
</evidence>
<feature type="domain" description="Response regulatory" evidence="18">
    <location>
        <begin position="1019"/>
        <end position="1135"/>
    </location>
</feature>
<feature type="coiled-coil region" evidence="15">
    <location>
        <begin position="737"/>
        <end position="764"/>
    </location>
</feature>
<dbReference type="CDD" id="cd16922">
    <property type="entry name" value="HATPase_EvgS-ArcB-TorS-like"/>
    <property type="match status" value="1"/>
</dbReference>
<dbReference type="PANTHER" id="PTHR43047:SF72">
    <property type="entry name" value="OSMOSENSING HISTIDINE PROTEIN KINASE SLN1"/>
    <property type="match status" value="1"/>
</dbReference>
<dbReference type="InterPro" id="IPR036097">
    <property type="entry name" value="HisK_dim/P_sf"/>
</dbReference>
<dbReference type="PRINTS" id="PR00344">
    <property type="entry name" value="BCTRLSENSOR"/>
</dbReference>
<keyword evidence="11 16" id="KW-0472">Membrane</keyword>
<dbReference type="InterPro" id="IPR003594">
    <property type="entry name" value="HATPase_dom"/>
</dbReference>
<evidence type="ECO:0000259" key="19">
    <source>
        <dbReference type="PROSITE" id="PS50112"/>
    </source>
</evidence>
<evidence type="ECO:0000256" key="9">
    <source>
        <dbReference type="ARBA" id="ARBA00022840"/>
    </source>
</evidence>
<dbReference type="PROSITE" id="PS50109">
    <property type="entry name" value="HIS_KIN"/>
    <property type="match status" value="1"/>
</dbReference>
<evidence type="ECO:0000259" key="20">
    <source>
        <dbReference type="PROSITE" id="PS50113"/>
    </source>
</evidence>
<dbReference type="Pfam" id="PF00512">
    <property type="entry name" value="HisKA"/>
    <property type="match status" value="1"/>
</dbReference>
<keyword evidence="7" id="KW-0547">Nucleotide-binding</keyword>
<dbReference type="CDD" id="cd17546">
    <property type="entry name" value="REC_hyHK_CKI1_RcsC-like"/>
    <property type="match status" value="1"/>
</dbReference>
<proteinExistence type="inferred from homology"/>
<dbReference type="Pfam" id="PF00072">
    <property type="entry name" value="Response_reg"/>
    <property type="match status" value="1"/>
</dbReference>
<feature type="domain" description="PAC" evidence="20">
    <location>
        <begin position="694"/>
        <end position="746"/>
    </location>
</feature>
<keyword evidence="16" id="KW-0812">Transmembrane</keyword>
<dbReference type="SMART" id="SM00388">
    <property type="entry name" value="HisKA"/>
    <property type="match status" value="1"/>
</dbReference>
<evidence type="ECO:0000256" key="15">
    <source>
        <dbReference type="SAM" id="Coils"/>
    </source>
</evidence>
<comment type="caution">
    <text evidence="21">The sequence shown here is derived from an EMBL/GenBank/DDBJ whole genome shotgun (WGS) entry which is preliminary data.</text>
</comment>
<feature type="transmembrane region" description="Helical" evidence="16">
    <location>
        <begin position="61"/>
        <end position="84"/>
    </location>
</feature>
<keyword evidence="5 14" id="KW-0597">Phosphoprotein</keyword>
<dbReference type="SUPFAM" id="SSF47384">
    <property type="entry name" value="Homodimeric domain of signal transducing histidine kinase"/>
    <property type="match status" value="1"/>
</dbReference>
<dbReference type="EC" id="2.7.13.3" evidence="4"/>
<evidence type="ECO:0000259" key="18">
    <source>
        <dbReference type="PROSITE" id="PS50110"/>
    </source>
</evidence>
<dbReference type="InterPro" id="IPR029016">
    <property type="entry name" value="GAF-like_dom_sf"/>
</dbReference>
<gene>
    <name evidence="21" type="ORF">H6F44_19645</name>
</gene>
<dbReference type="Gene3D" id="1.10.287.130">
    <property type="match status" value="1"/>
</dbReference>
<dbReference type="SUPFAM" id="SSF55785">
    <property type="entry name" value="PYP-like sensor domain (PAS domain)"/>
    <property type="match status" value="2"/>
</dbReference>
<dbReference type="SMART" id="SM00086">
    <property type="entry name" value="PAC"/>
    <property type="match status" value="2"/>
</dbReference>
<feature type="modified residue" description="4-aspartylphosphate" evidence="14">
    <location>
        <position position="1068"/>
    </location>
</feature>
<sequence>MKPKVRQVTQIFVTVMMSLLLNLEMQRHHGYSFVGNNFSAAIAQSPQNLTSPSQPQSSHGFIPNLLGLLGAALFLNVIMLGLILKLRHDRQNLQNYGRLLEQEIEKREQELDQKIDERIDIERELYEKSRQFSQHYQVLRNLAKANALHRSDLEVSIQKLTEAAAKNLNVERSSVWLLNEDQQTWNCLDLFLLSTESHVVEPDFTVSDFPKHIDKLQPELGISVNDALNDARTKELVDNYLIQLGITSILEIPLCYNHKVIGIFSLEHTGEPRLWTMLEQTFARSIADLIALAIESYNLILVQQQLKSSEERWQLALEGNNDGIWDWDFKTGYVFYSSRYKTMLGYDESDFAPNNQTWENLVHPDDLQTVIKTRVDYLSGKTANYSLEHRLRCKDGSYKWILARAKVLFDQDGEPIRMVGSHTDITDRRNYEEELQRRANSLSLHNQVLARLAREEELRIGDLQTNIQILNETVAHTLKVERVSFWLTQTDTHYWQCHDLYTLSSHLHGVEPCLIITDYPNYFHALNHEPLLAVSDVLNDERTHELREYLTARNIKSMLEVPIQRANITIGVLCLEHIETLREWTLEEQSFARSIGDLAIVALESHNRYLIEKQLKESEERWNLALQGTNDGIWDWNCQTNEVFFSQRYKTMLGYSDADIAPTVDSWTYLIHADDFENVMSTVEKYWAGETSQYVAEHRVRCKDGSYRWILARGIAVFNQKGTPTRMIGSHTDITERKQVELDLAQAKEEADSANRAKSEFLANMSHELRTPLNGILGYVQILQRDRNLTPKQIEGINVIKQCGCHLLNLIADILDLSKIEAQKMELVASDFHFLNFLKEIVEICSMRSEQKAITFTYLPSANLPIGVFADEKRLRQVLLNLLGNAIKFTSDGGVTFKVKAIAAPRSDAHERGFYRVCFEVEDTGVGIDQEHLQKIFSPFEQAGNQQSKFEGTGLGLAISQKIAEFMGSSIYVRSEIGKGSVFGLEVDLAAADEDFAGRWSSHQNTQRKIIGVKGKTYKLLLVDDKWENRTVLVNLLEEIGFDIIEASQGQEALELAKSEHPDLIITDLVMPVMDGFEMMRHLRRSPDLCNIIIIVTSASAFSKDATQSLETGGNDFISKPVSFDLLLAKIEKHLNLEWIYEDITTIPSNNHGLANFARSPDPSIRSLSVVVPDDEDINILFDLAMQGNINGILEYAIAIEQKDDQLVPFAKELQNLANEFKIKQIKELVKSLRNKPS</sequence>
<evidence type="ECO:0000256" key="14">
    <source>
        <dbReference type="PROSITE-ProRule" id="PRU00169"/>
    </source>
</evidence>
<dbReference type="SUPFAM" id="SSF55874">
    <property type="entry name" value="ATPase domain of HSP90 chaperone/DNA topoisomerase II/histidine kinase"/>
    <property type="match status" value="1"/>
</dbReference>
<dbReference type="InterPro" id="IPR013655">
    <property type="entry name" value="PAS_fold_3"/>
</dbReference>
<dbReference type="Pfam" id="PF01590">
    <property type="entry name" value="GAF"/>
    <property type="match status" value="2"/>
</dbReference>
<dbReference type="Pfam" id="PF02518">
    <property type="entry name" value="HATPase_c"/>
    <property type="match status" value="1"/>
</dbReference>
<dbReference type="InterPro" id="IPR036890">
    <property type="entry name" value="HATPase_C_sf"/>
</dbReference>
<dbReference type="Pfam" id="PF08447">
    <property type="entry name" value="PAS_3"/>
    <property type="match status" value="2"/>
</dbReference>
<evidence type="ECO:0000313" key="22">
    <source>
        <dbReference type="Proteomes" id="UP000631421"/>
    </source>
</evidence>
<dbReference type="FunFam" id="1.10.287.130:FF:000038">
    <property type="entry name" value="Sensory transduction histidine kinase"/>
    <property type="match status" value="1"/>
</dbReference>
<dbReference type="SUPFAM" id="SSF55781">
    <property type="entry name" value="GAF domain-like"/>
    <property type="match status" value="2"/>
</dbReference>
<dbReference type="Gene3D" id="3.30.450.40">
    <property type="match status" value="2"/>
</dbReference>
<dbReference type="InterPro" id="IPR001789">
    <property type="entry name" value="Sig_transdc_resp-reg_receiver"/>
</dbReference>
<dbReference type="PANTHER" id="PTHR43047">
    <property type="entry name" value="TWO-COMPONENT HISTIDINE PROTEIN KINASE"/>
    <property type="match status" value="1"/>
</dbReference>
<dbReference type="PROSITE" id="PS50112">
    <property type="entry name" value="PAS"/>
    <property type="match status" value="1"/>
</dbReference>
<dbReference type="SMART" id="SM00065">
    <property type="entry name" value="GAF"/>
    <property type="match status" value="2"/>
</dbReference>
<dbReference type="SUPFAM" id="SSF52172">
    <property type="entry name" value="CheY-like"/>
    <property type="match status" value="1"/>
</dbReference>
<feature type="domain" description="PAC" evidence="20">
    <location>
        <begin position="385"/>
        <end position="437"/>
    </location>
</feature>
<keyword evidence="16" id="KW-1133">Transmembrane helix</keyword>
<dbReference type="InterPro" id="IPR011006">
    <property type="entry name" value="CheY-like_superfamily"/>
</dbReference>
<dbReference type="FunFam" id="3.30.565.10:FF:000010">
    <property type="entry name" value="Sensor histidine kinase RcsC"/>
    <property type="match status" value="1"/>
</dbReference>
<dbReference type="AlphaFoldDB" id="A0A926UW33"/>
<keyword evidence="8" id="KW-0418">Kinase</keyword>
<dbReference type="PROSITE" id="PS50110">
    <property type="entry name" value="RESPONSE_REGULATORY"/>
    <property type="match status" value="1"/>
</dbReference>
<dbReference type="NCBIfam" id="TIGR00229">
    <property type="entry name" value="sensory_box"/>
    <property type="match status" value="2"/>
</dbReference>
<dbReference type="CDD" id="cd00130">
    <property type="entry name" value="PAS"/>
    <property type="match status" value="2"/>
</dbReference>